<dbReference type="Proteomes" id="UP000033035">
    <property type="component" value="Unassembled WGS sequence"/>
</dbReference>
<protein>
    <submittedName>
        <fullName evidence="1">Gliding motility-associated lipoprotein GldD</fullName>
    </submittedName>
</protein>
<dbReference type="STRING" id="1203610.HMPREF1536_00659"/>
<evidence type="ECO:0000313" key="1">
    <source>
        <dbReference type="EMBL" id="KKB59678.1"/>
    </source>
</evidence>
<proteinExistence type="predicted"/>
<dbReference type="EMBL" id="AQHW01000003">
    <property type="protein sequence ID" value="KKB59678.1"/>
    <property type="molecule type" value="Genomic_DNA"/>
</dbReference>
<keyword evidence="2" id="KW-1185">Reference proteome</keyword>
<accession>A0A0F5JPH5</accession>
<comment type="caution">
    <text evidence="1">The sequence shown here is derived from an EMBL/GenBank/DDBJ whole genome shotgun (WGS) entry which is preliminary data.</text>
</comment>
<dbReference type="InterPro" id="IPR019850">
    <property type="entry name" value="GldD-like"/>
</dbReference>
<reference evidence="1 2" key="1">
    <citation type="submission" date="2013-04" db="EMBL/GenBank/DDBJ databases">
        <title>The Genome Sequence of Parabacteroides gordonii DSM 23371.</title>
        <authorList>
            <consortium name="The Broad Institute Genomics Platform"/>
            <person name="Earl A."/>
            <person name="Ward D."/>
            <person name="Feldgarden M."/>
            <person name="Gevers D."/>
            <person name="Martens E."/>
            <person name="Sakamoto M."/>
            <person name="Benno Y."/>
            <person name="Suzuki N."/>
            <person name="Matsunaga N."/>
            <person name="Koshihara K."/>
            <person name="Seki M."/>
            <person name="Komiya H."/>
            <person name="Walker B."/>
            <person name="Young S."/>
            <person name="Zeng Q."/>
            <person name="Gargeya S."/>
            <person name="Fitzgerald M."/>
            <person name="Haas B."/>
            <person name="Abouelleil A."/>
            <person name="Allen A.W."/>
            <person name="Alvarado L."/>
            <person name="Arachchi H.M."/>
            <person name="Berlin A.M."/>
            <person name="Chapman S.B."/>
            <person name="Gainer-Dewar J."/>
            <person name="Goldberg J."/>
            <person name="Griggs A."/>
            <person name="Gujja S."/>
            <person name="Hansen M."/>
            <person name="Howarth C."/>
            <person name="Imamovic A."/>
            <person name="Ireland A."/>
            <person name="Larimer J."/>
            <person name="McCowan C."/>
            <person name="Murphy C."/>
            <person name="Pearson M."/>
            <person name="Poon T.W."/>
            <person name="Priest M."/>
            <person name="Roberts A."/>
            <person name="Saif S."/>
            <person name="Shea T."/>
            <person name="Sisk P."/>
            <person name="Sykes S."/>
            <person name="Wortman J."/>
            <person name="Nusbaum C."/>
            <person name="Birren B."/>
        </authorList>
    </citation>
    <scope>NUCLEOTIDE SEQUENCE [LARGE SCALE GENOMIC DNA]</scope>
    <source>
        <strain evidence="1 2">MS-1</strain>
    </source>
</reference>
<evidence type="ECO:0000313" key="2">
    <source>
        <dbReference type="Proteomes" id="UP000033035"/>
    </source>
</evidence>
<sequence length="191" mass="21355">MKSVPAILVSLFIFLCISCTEYTPKPRGYFRIEPPKARYQALPLDSLPYTFNVSQLVTVELPPVGSPEGWINLSYPSLGVKVYCSYLPVTRSTLQTAAVESRSLVSRQAKQANAVKEQGYSNPEEQVYGSLFLLDGESASPVQFMLTDSVSNFFRGALYYDCVPNADSLAPLTDYLRQDIIELIQSFSWKK</sequence>
<dbReference type="HOGENOM" id="CLU_118000_0_0_10"/>
<dbReference type="PATRIC" id="fig|1203610.3.peg.680"/>
<dbReference type="Pfam" id="PF25593">
    <property type="entry name" value="GldD_lipo"/>
    <property type="match status" value="1"/>
</dbReference>
<name>A0A0F5JPH5_9BACT</name>
<gene>
    <name evidence="1" type="ORF">HMPREF1536_00659</name>
</gene>
<organism evidence="1 2">
    <name type="scientific">Parabacteroides gordonii MS-1 = DSM 23371</name>
    <dbReference type="NCBI Taxonomy" id="1203610"/>
    <lineage>
        <taxon>Bacteria</taxon>
        <taxon>Pseudomonadati</taxon>
        <taxon>Bacteroidota</taxon>
        <taxon>Bacteroidia</taxon>
        <taxon>Bacteroidales</taxon>
        <taxon>Tannerellaceae</taxon>
        <taxon>Parabacteroides</taxon>
    </lineage>
</organism>
<dbReference type="AlphaFoldDB" id="A0A0F5JPH5"/>
<dbReference type="RefSeq" id="WP_028728594.1">
    <property type="nucleotide sequence ID" value="NZ_AUAE01000034.1"/>
</dbReference>
<keyword evidence="1" id="KW-0449">Lipoprotein</keyword>